<keyword evidence="2" id="KW-1185">Reference proteome</keyword>
<dbReference type="EMBL" id="JASBWR010000056">
    <property type="protein sequence ID" value="KAJ9101563.1"/>
    <property type="molecule type" value="Genomic_DNA"/>
</dbReference>
<name>A0ACC2VQW0_9TREE</name>
<sequence>MATPREDHLKKGATALVYHTLVAGSVSGAVARAVTAPLDTVKIRLQLLNKSLGAHDGLRQTVVRIFKNEGIRAFWKGNVPAEIMYILYGATQFTSYSMFSKALTELETTYGFNLRPSNHLLIVGTSAGLTSLIVTYPFDLLRTRLAANSERHFLSMTAVIKQVRASGGLAGLYMGAKPTLLSLGLNSGLMFWTYEIAREVSAQYKDNIPFIEGFCGFFAGASSKGITFPLDTLRKRMQMRSSKTLIIGLARTILRREGLFGFYKGFGISLIKTAPTSAVSLFVYEVVLNGM</sequence>
<reference evidence="1" key="1">
    <citation type="submission" date="2023-04" db="EMBL/GenBank/DDBJ databases">
        <title>Draft Genome sequencing of Naganishia species isolated from polar environments using Oxford Nanopore Technology.</title>
        <authorList>
            <person name="Leo P."/>
            <person name="Venkateswaran K."/>
        </authorList>
    </citation>
    <scope>NUCLEOTIDE SEQUENCE</scope>
    <source>
        <strain evidence="1">MNA-CCFEE 5261</strain>
    </source>
</reference>
<evidence type="ECO:0000313" key="2">
    <source>
        <dbReference type="Proteomes" id="UP001241377"/>
    </source>
</evidence>
<comment type="caution">
    <text evidence="1">The sequence shown here is derived from an EMBL/GenBank/DDBJ whole genome shotgun (WGS) entry which is preliminary data.</text>
</comment>
<dbReference type="Proteomes" id="UP001241377">
    <property type="component" value="Unassembled WGS sequence"/>
</dbReference>
<organism evidence="1 2">
    <name type="scientific">Naganishia cerealis</name>
    <dbReference type="NCBI Taxonomy" id="610337"/>
    <lineage>
        <taxon>Eukaryota</taxon>
        <taxon>Fungi</taxon>
        <taxon>Dikarya</taxon>
        <taxon>Basidiomycota</taxon>
        <taxon>Agaricomycotina</taxon>
        <taxon>Tremellomycetes</taxon>
        <taxon>Filobasidiales</taxon>
        <taxon>Filobasidiaceae</taxon>
        <taxon>Naganishia</taxon>
    </lineage>
</organism>
<gene>
    <name evidence="1" type="primary">TPC1</name>
    <name evidence="1" type="ORF">QFC19_005060</name>
</gene>
<proteinExistence type="predicted"/>
<accession>A0ACC2VQW0</accession>
<protein>
    <submittedName>
        <fullName evidence="1">Mitochondrial thiamine pyrophosphate transporter</fullName>
    </submittedName>
</protein>
<evidence type="ECO:0000313" key="1">
    <source>
        <dbReference type="EMBL" id="KAJ9101563.1"/>
    </source>
</evidence>